<evidence type="ECO:0000313" key="6">
    <source>
        <dbReference type="EMBL" id="KGL43514.1"/>
    </source>
</evidence>
<dbReference type="InterPro" id="IPR036388">
    <property type="entry name" value="WH-like_DNA-bd_sf"/>
</dbReference>
<protein>
    <recommendedName>
        <fullName evidence="5">HTH crp-type domain-containing protein</fullName>
    </recommendedName>
</protein>
<dbReference type="RefSeq" id="WP_036083979.1">
    <property type="nucleotide sequence ID" value="NZ_CBCSHQ010000001.1"/>
</dbReference>
<dbReference type="Pfam" id="PF13545">
    <property type="entry name" value="HTH_Crp_2"/>
    <property type="match status" value="1"/>
</dbReference>
<gene>
    <name evidence="6" type="ORF">EP57_02745</name>
</gene>
<evidence type="ECO:0000256" key="2">
    <source>
        <dbReference type="ARBA" id="ARBA00023125"/>
    </source>
</evidence>
<evidence type="ECO:0000313" key="7">
    <source>
        <dbReference type="Proteomes" id="UP000029844"/>
    </source>
</evidence>
<dbReference type="GeneID" id="58716351"/>
<keyword evidence="1" id="KW-0805">Transcription regulation</keyword>
<name>A0A099WCQ3_9LIST</name>
<keyword evidence="7" id="KW-1185">Reference proteome</keyword>
<keyword evidence="2" id="KW-0238">DNA-binding</keyword>
<keyword evidence="4" id="KW-0804">Transcription</keyword>
<dbReference type="eggNOG" id="COG0664">
    <property type="taxonomic scope" value="Bacteria"/>
</dbReference>
<accession>A0A099WCQ3</accession>
<dbReference type="Proteomes" id="UP000029844">
    <property type="component" value="Unassembled WGS sequence"/>
</dbReference>
<evidence type="ECO:0000256" key="3">
    <source>
        <dbReference type="ARBA" id="ARBA00023159"/>
    </source>
</evidence>
<evidence type="ECO:0000256" key="4">
    <source>
        <dbReference type="ARBA" id="ARBA00023163"/>
    </source>
</evidence>
<dbReference type="InterPro" id="IPR018490">
    <property type="entry name" value="cNMP-bd_dom_sf"/>
</dbReference>
<keyword evidence="3" id="KW-0010">Activator</keyword>
<evidence type="ECO:0000256" key="1">
    <source>
        <dbReference type="ARBA" id="ARBA00023015"/>
    </source>
</evidence>
<evidence type="ECO:0000259" key="5">
    <source>
        <dbReference type="Pfam" id="PF13545"/>
    </source>
</evidence>
<comment type="caution">
    <text evidence="6">The sequence shown here is derived from an EMBL/GenBank/DDBJ whole genome shotgun (WGS) entry which is preliminary data.</text>
</comment>
<sequence length="230" mass="27612">MYFKSELRANYSLEHLLKLLRKNPAFSQYCTQKVISKGEILKMGPNNRQYFYMVEQGYFSFYYENEYIGKHFIFFVQRDTMINFLLYKEHMDLSFEYKALSDVLVWEIDFAFLRSMILEEDPRNYYQLNYISTIQTLLFHTIVRQTLDAKRRVIYCLVEIAEELSLYTGEHNYVLPDIVTYDLLAEFAGTSRGYTSRIIKELRDLGLLSSFRKPWIIKDLPKLKKLLHED</sequence>
<dbReference type="OrthoDB" id="2365451at2"/>
<dbReference type="Gene3D" id="1.10.10.10">
    <property type="entry name" value="Winged helix-like DNA-binding domain superfamily/Winged helix DNA-binding domain"/>
    <property type="match status" value="1"/>
</dbReference>
<dbReference type="InterPro" id="IPR036390">
    <property type="entry name" value="WH_DNA-bd_sf"/>
</dbReference>
<dbReference type="GO" id="GO:0003677">
    <property type="term" value="F:DNA binding"/>
    <property type="evidence" value="ECO:0007669"/>
    <property type="project" value="UniProtKB-KW"/>
</dbReference>
<feature type="domain" description="HTH crp-type" evidence="5">
    <location>
        <begin position="152"/>
        <end position="226"/>
    </location>
</feature>
<dbReference type="STRING" id="1552123.EP57_02745"/>
<dbReference type="Gene3D" id="2.60.120.10">
    <property type="entry name" value="Jelly Rolls"/>
    <property type="match status" value="1"/>
</dbReference>
<dbReference type="InterPro" id="IPR012318">
    <property type="entry name" value="HTH_CRP"/>
</dbReference>
<dbReference type="SUPFAM" id="SSF51206">
    <property type="entry name" value="cAMP-binding domain-like"/>
    <property type="match status" value="1"/>
</dbReference>
<dbReference type="SUPFAM" id="SSF46785">
    <property type="entry name" value="Winged helix' DNA-binding domain"/>
    <property type="match status" value="1"/>
</dbReference>
<organism evidence="6 7">
    <name type="scientific">Listeria booriae</name>
    <dbReference type="NCBI Taxonomy" id="1552123"/>
    <lineage>
        <taxon>Bacteria</taxon>
        <taxon>Bacillati</taxon>
        <taxon>Bacillota</taxon>
        <taxon>Bacilli</taxon>
        <taxon>Bacillales</taxon>
        <taxon>Listeriaceae</taxon>
        <taxon>Listeria</taxon>
    </lineage>
</organism>
<dbReference type="InterPro" id="IPR014710">
    <property type="entry name" value="RmlC-like_jellyroll"/>
</dbReference>
<dbReference type="AlphaFoldDB" id="A0A099WCQ3"/>
<dbReference type="GO" id="GO:0006355">
    <property type="term" value="P:regulation of DNA-templated transcription"/>
    <property type="evidence" value="ECO:0007669"/>
    <property type="project" value="InterPro"/>
</dbReference>
<proteinExistence type="predicted"/>
<dbReference type="EMBL" id="JNFA01000005">
    <property type="protein sequence ID" value="KGL43514.1"/>
    <property type="molecule type" value="Genomic_DNA"/>
</dbReference>
<reference evidence="6 7" key="1">
    <citation type="submission" date="2014-05" db="EMBL/GenBank/DDBJ databases">
        <title>Novel Listeriaceae from food processing environments.</title>
        <authorList>
            <person name="den Bakker H.C."/>
        </authorList>
    </citation>
    <scope>NUCLEOTIDE SEQUENCE [LARGE SCALE GENOMIC DNA]</scope>
    <source>
        <strain evidence="6 7">FSL A5-0281</strain>
    </source>
</reference>